<feature type="region of interest" description="Disordered" evidence="6">
    <location>
        <begin position="483"/>
        <end position="515"/>
    </location>
</feature>
<evidence type="ECO:0000256" key="6">
    <source>
        <dbReference type="SAM" id="MobiDB-lite"/>
    </source>
</evidence>
<dbReference type="OrthoDB" id="9811798at2"/>
<feature type="transmembrane region" description="Helical" evidence="7">
    <location>
        <begin position="691"/>
        <end position="713"/>
    </location>
</feature>
<dbReference type="Pfam" id="PF00361">
    <property type="entry name" value="Proton_antipo_M"/>
    <property type="match status" value="1"/>
</dbReference>
<feature type="transmembrane region" description="Helical" evidence="7">
    <location>
        <begin position="268"/>
        <end position="286"/>
    </location>
</feature>
<dbReference type="GO" id="GO:0015990">
    <property type="term" value="P:electron transport coupled proton transport"/>
    <property type="evidence" value="ECO:0007669"/>
    <property type="project" value="TreeGrafter"/>
</dbReference>
<dbReference type="Proteomes" id="UP000030518">
    <property type="component" value="Unassembled WGS sequence"/>
</dbReference>
<accession>A0A0A2X1Z3</accession>
<dbReference type="NCBIfam" id="TIGR01974">
    <property type="entry name" value="NDH_I_L"/>
    <property type="match status" value="1"/>
</dbReference>
<organism evidence="10 11">
    <name type="scientific">Lysobacter dokdonensis DS-58</name>
    <dbReference type="NCBI Taxonomy" id="1300345"/>
    <lineage>
        <taxon>Bacteria</taxon>
        <taxon>Pseudomonadati</taxon>
        <taxon>Pseudomonadota</taxon>
        <taxon>Gammaproteobacteria</taxon>
        <taxon>Lysobacterales</taxon>
        <taxon>Lysobacteraceae</taxon>
        <taxon>Noviluteimonas</taxon>
    </lineage>
</organism>
<feature type="transmembrane region" description="Helical" evidence="7">
    <location>
        <begin position="93"/>
        <end position="113"/>
    </location>
</feature>
<feature type="domain" description="NADH:quinone oxidoreductase/Mrp antiporter transmembrane" evidence="8">
    <location>
        <begin position="142"/>
        <end position="427"/>
    </location>
</feature>
<dbReference type="GO" id="GO:0003954">
    <property type="term" value="F:NADH dehydrogenase activity"/>
    <property type="evidence" value="ECO:0007669"/>
    <property type="project" value="TreeGrafter"/>
</dbReference>
<feature type="transmembrane region" description="Helical" evidence="7">
    <location>
        <begin position="148"/>
        <end position="167"/>
    </location>
</feature>
<feature type="transmembrane region" description="Helical" evidence="7">
    <location>
        <begin position="435"/>
        <end position="459"/>
    </location>
</feature>
<feature type="domain" description="NADH-Ubiquinone oxidoreductase (complex I) chain 5 N-terminal" evidence="9">
    <location>
        <begin position="76"/>
        <end position="126"/>
    </location>
</feature>
<dbReference type="Gene3D" id="1.20.5.2700">
    <property type="match status" value="1"/>
</dbReference>
<dbReference type="InterPro" id="IPR003945">
    <property type="entry name" value="NU5C-like"/>
</dbReference>
<dbReference type="EMBL" id="JRKJ01000008">
    <property type="protein sequence ID" value="KGQ19209.1"/>
    <property type="molecule type" value="Genomic_DNA"/>
</dbReference>
<dbReference type="PRINTS" id="PR01435">
    <property type="entry name" value="NPOXDRDTASE5"/>
</dbReference>
<dbReference type="NCBIfam" id="NF005141">
    <property type="entry name" value="PRK06590.1"/>
    <property type="match status" value="1"/>
</dbReference>
<dbReference type="eggNOG" id="COG1009">
    <property type="taxonomic scope" value="Bacteria"/>
</dbReference>
<dbReference type="PRINTS" id="PR01434">
    <property type="entry name" value="NADHDHGNASE5"/>
</dbReference>
<protein>
    <submittedName>
        <fullName evidence="10">NADH-ubiquinone oxidoreductase chain L</fullName>
    </submittedName>
</protein>
<evidence type="ECO:0000256" key="5">
    <source>
        <dbReference type="RuleBase" id="RU000320"/>
    </source>
</evidence>
<reference evidence="10 11" key="1">
    <citation type="submission" date="2014-09" db="EMBL/GenBank/DDBJ databases">
        <title>Genome sequences of Lysobacter dokdonensis DS-58.</title>
        <authorList>
            <person name="Kim J.F."/>
            <person name="Kwak M.-J."/>
        </authorList>
    </citation>
    <scope>NUCLEOTIDE SEQUENCE [LARGE SCALE GENOMIC DNA]</scope>
    <source>
        <strain evidence="10 11">DS-58</strain>
    </source>
</reference>
<keyword evidence="2 5" id="KW-0812">Transmembrane</keyword>
<dbReference type="STRING" id="1300345.LF41_2854"/>
<dbReference type="RefSeq" id="WP_036168021.1">
    <property type="nucleotide sequence ID" value="NZ_JRKJ01000008.1"/>
</dbReference>
<feature type="transmembrane region" description="Helical" evidence="7">
    <location>
        <begin position="354"/>
        <end position="373"/>
    </location>
</feature>
<feature type="transmembrane region" description="Helical" evidence="7">
    <location>
        <begin position="125"/>
        <end position="142"/>
    </location>
</feature>
<dbReference type="AlphaFoldDB" id="A0A0A2X1Z3"/>
<evidence type="ECO:0000313" key="11">
    <source>
        <dbReference type="Proteomes" id="UP000030518"/>
    </source>
</evidence>
<keyword evidence="11" id="KW-1185">Reference proteome</keyword>
<evidence type="ECO:0000259" key="8">
    <source>
        <dbReference type="Pfam" id="PF00361"/>
    </source>
</evidence>
<feature type="transmembrane region" description="Helical" evidence="7">
    <location>
        <begin position="519"/>
        <end position="540"/>
    </location>
</feature>
<sequence length="714" mass="78219">MPAVEFTLSKSILVAIVLAPLIGAILAGLFGRRIGRAGAHTVTIAGVALSCALSMYVLWQLVSQGAAPFNQNLYTWFEIGGYNAHVGFMVDKLTAMMMVVVTFVSLLVHVYTIGYMEEDPGYQRFFSYISLFTFSMLMLVMSNNFLQLFFGWEAVGLVSYLLIGFWFKRPTAIFANLKAFLVNRVGDFGFLLGIAGVLFWFGTLDYATVFANAASTIGGGEVFEFIPGHAWSVATVICICLFIGAMGKSAQVPLHVWLPDSMEGPTPISALIHAATMVTAGIFMVARMSPLFELSPAALSFVLFIGATTAFWTGLIGMVQNDIKRVVAYSTLSQLGYMTVALGVSAYSAGVYHLMTHAFFKALLFLGAGSVIIGMHHEQDMRRMGGLKKYMPITYWTMVIGTLALVGTPFFSGFFSKDTIIEAAAEHAHEAHNWVATYAHWAVLLGAFVTSFYSFRLLYLTFHGRERFHDPVPDHYIAPEADSTEHEEAISHSHDEPADAHGHDDHGHGHAHTPHESPWVVTLPLILLAIPSIVIGYFTAGPMLFGTNSSGHEKIAPYFTGAIEVLPEHDVLSKIAAEHWHGPLQFALHGFMAPAFWLALGGFLLATFLYLFRPDLPGKIAHALRWPVRVLERKYFMDDLWIDGFAGGGLALGQASREVDSRLIDGVAVNGSARLVGLVSGVVRQVQSGYLYHYAFAMIIGLIALLAVIHKLWV</sequence>
<feature type="transmembrane region" description="Helical" evidence="7">
    <location>
        <begin position="298"/>
        <end position="319"/>
    </location>
</feature>
<feature type="transmembrane region" description="Helical" evidence="7">
    <location>
        <begin position="591"/>
        <end position="612"/>
    </location>
</feature>
<comment type="subcellular location">
    <subcellularLocation>
        <location evidence="1">Endomembrane system</location>
        <topology evidence="1">Multi-pass membrane protein</topology>
    </subcellularLocation>
    <subcellularLocation>
        <location evidence="5">Membrane</location>
        <topology evidence="5">Multi-pass membrane protein</topology>
    </subcellularLocation>
</comment>
<dbReference type="InterPro" id="IPR001516">
    <property type="entry name" value="Proton_antipo_N"/>
</dbReference>
<evidence type="ECO:0000256" key="3">
    <source>
        <dbReference type="ARBA" id="ARBA00022989"/>
    </source>
</evidence>
<name>A0A0A2X1Z3_9GAMM</name>
<dbReference type="InterPro" id="IPR001750">
    <property type="entry name" value="ND/Mrp_TM"/>
</dbReference>
<evidence type="ECO:0000256" key="1">
    <source>
        <dbReference type="ARBA" id="ARBA00004127"/>
    </source>
</evidence>
<dbReference type="InterPro" id="IPR018393">
    <property type="entry name" value="NADHpl_OxRdtase_5_subgr"/>
</dbReference>
<keyword evidence="3 7" id="KW-1133">Transmembrane helix</keyword>
<dbReference type="GO" id="GO:0042773">
    <property type="term" value="P:ATP synthesis coupled electron transport"/>
    <property type="evidence" value="ECO:0007669"/>
    <property type="project" value="InterPro"/>
</dbReference>
<dbReference type="PATRIC" id="fig|1300345.3.peg.1407"/>
<evidence type="ECO:0000256" key="2">
    <source>
        <dbReference type="ARBA" id="ARBA00022692"/>
    </source>
</evidence>
<keyword evidence="4 7" id="KW-0472">Membrane</keyword>
<dbReference type="GO" id="GO:0012505">
    <property type="term" value="C:endomembrane system"/>
    <property type="evidence" value="ECO:0007669"/>
    <property type="project" value="UniProtKB-SubCell"/>
</dbReference>
<dbReference type="Pfam" id="PF00662">
    <property type="entry name" value="Proton_antipo_N"/>
    <property type="match status" value="1"/>
</dbReference>
<dbReference type="GO" id="GO:0016020">
    <property type="term" value="C:membrane"/>
    <property type="evidence" value="ECO:0007669"/>
    <property type="project" value="UniProtKB-SubCell"/>
</dbReference>
<dbReference type="PANTHER" id="PTHR42829">
    <property type="entry name" value="NADH-UBIQUINONE OXIDOREDUCTASE CHAIN 5"/>
    <property type="match status" value="1"/>
</dbReference>
<evidence type="ECO:0000259" key="9">
    <source>
        <dbReference type="Pfam" id="PF00662"/>
    </source>
</evidence>
<feature type="transmembrane region" description="Helical" evidence="7">
    <location>
        <begin position="42"/>
        <end position="62"/>
    </location>
</feature>
<evidence type="ECO:0000256" key="4">
    <source>
        <dbReference type="ARBA" id="ARBA00023136"/>
    </source>
</evidence>
<evidence type="ECO:0000313" key="10">
    <source>
        <dbReference type="EMBL" id="KGQ19209.1"/>
    </source>
</evidence>
<feature type="transmembrane region" description="Helical" evidence="7">
    <location>
        <begin position="326"/>
        <end position="348"/>
    </location>
</feature>
<dbReference type="GO" id="GO:0008137">
    <property type="term" value="F:NADH dehydrogenase (ubiquinone) activity"/>
    <property type="evidence" value="ECO:0007669"/>
    <property type="project" value="InterPro"/>
</dbReference>
<proteinExistence type="predicted"/>
<feature type="transmembrane region" description="Helical" evidence="7">
    <location>
        <begin position="393"/>
        <end position="415"/>
    </location>
</feature>
<keyword evidence="10" id="KW-0830">Ubiquinone</keyword>
<feature type="transmembrane region" description="Helical" evidence="7">
    <location>
        <begin position="12"/>
        <end position="30"/>
    </location>
</feature>
<comment type="caution">
    <text evidence="10">The sequence shown here is derived from an EMBL/GenBank/DDBJ whole genome shotgun (WGS) entry which is preliminary data.</text>
</comment>
<evidence type="ECO:0000256" key="7">
    <source>
        <dbReference type="SAM" id="Phobius"/>
    </source>
</evidence>
<feature type="transmembrane region" description="Helical" evidence="7">
    <location>
        <begin position="188"/>
        <end position="209"/>
    </location>
</feature>
<gene>
    <name evidence="10" type="ORF">LF41_2854</name>
</gene>
<feature type="transmembrane region" description="Helical" evidence="7">
    <location>
        <begin position="229"/>
        <end position="247"/>
    </location>
</feature>
<feature type="compositionally biased region" description="Basic and acidic residues" evidence="6">
    <location>
        <begin position="483"/>
        <end position="508"/>
    </location>
</feature>
<dbReference type="PANTHER" id="PTHR42829:SF2">
    <property type="entry name" value="NADH-UBIQUINONE OXIDOREDUCTASE CHAIN 5"/>
    <property type="match status" value="1"/>
</dbReference>